<dbReference type="AlphaFoldDB" id="A0A6G9XN21"/>
<dbReference type="RefSeq" id="WP_167461382.1">
    <property type="nucleotide sequence ID" value="NZ_CP046171.1"/>
</dbReference>
<evidence type="ECO:0008006" key="3">
    <source>
        <dbReference type="Google" id="ProtNLM"/>
    </source>
</evidence>
<sequence>MTTAHVQHRRLIVYVPGLTEKPGAIDGLFARLQQEPGYGTEETIYWKFPDSVGRRSRGPLASRCRDLADRIDAYWTGPRKTPEIVLVGHSIGAIMHRYAYLQALCGIDGHRLPWADAVTRIVLLAAPDRFPGQHLCQRGQAGRLAVQRAARVPDA</sequence>
<proteinExistence type="predicted"/>
<gene>
    <name evidence="1" type="ORF">F5X71_08095</name>
</gene>
<name>A0A6G9XN21_NOCBR</name>
<organism evidence="1 2">
    <name type="scientific">Nocardia brasiliensis</name>
    <dbReference type="NCBI Taxonomy" id="37326"/>
    <lineage>
        <taxon>Bacteria</taxon>
        <taxon>Bacillati</taxon>
        <taxon>Actinomycetota</taxon>
        <taxon>Actinomycetes</taxon>
        <taxon>Mycobacteriales</taxon>
        <taxon>Nocardiaceae</taxon>
        <taxon>Nocardia</taxon>
    </lineage>
</organism>
<reference evidence="1 2" key="1">
    <citation type="journal article" date="2019" name="ACS Chem. Biol.">
        <title>Identification and Mobilization of a Cryptic Antibiotic Biosynthesis Gene Locus from a Human-Pathogenic Nocardia Isolate.</title>
        <authorList>
            <person name="Herisse M."/>
            <person name="Ishida K."/>
            <person name="Porter J.L."/>
            <person name="Howden B."/>
            <person name="Hertweck C."/>
            <person name="Stinear T.P."/>
            <person name="Pidot S.J."/>
        </authorList>
    </citation>
    <scope>NUCLEOTIDE SEQUENCE [LARGE SCALE GENOMIC DNA]</scope>
    <source>
        <strain evidence="1 2">AUSMDU00024985</strain>
    </source>
</reference>
<accession>A0A6G9XN21</accession>
<dbReference type="InterPro" id="IPR029058">
    <property type="entry name" value="AB_hydrolase_fold"/>
</dbReference>
<evidence type="ECO:0000313" key="2">
    <source>
        <dbReference type="Proteomes" id="UP000501705"/>
    </source>
</evidence>
<dbReference type="Proteomes" id="UP000501705">
    <property type="component" value="Chromosome"/>
</dbReference>
<dbReference type="Gene3D" id="3.40.50.1820">
    <property type="entry name" value="alpha/beta hydrolase"/>
    <property type="match status" value="1"/>
</dbReference>
<dbReference type="EMBL" id="CP046171">
    <property type="protein sequence ID" value="QIS02288.1"/>
    <property type="molecule type" value="Genomic_DNA"/>
</dbReference>
<protein>
    <recommendedName>
        <fullName evidence="3">DUF676 domain-containing protein</fullName>
    </recommendedName>
</protein>
<dbReference type="SUPFAM" id="SSF53474">
    <property type="entry name" value="alpha/beta-Hydrolases"/>
    <property type="match status" value="1"/>
</dbReference>
<evidence type="ECO:0000313" key="1">
    <source>
        <dbReference type="EMBL" id="QIS02288.1"/>
    </source>
</evidence>